<dbReference type="PIRSF" id="PIRSF000505">
    <property type="entry name" value="EPSPS"/>
    <property type="match status" value="1"/>
</dbReference>
<feature type="domain" description="Enolpyruvate transferase" evidence="10">
    <location>
        <begin position="11"/>
        <end position="424"/>
    </location>
</feature>
<feature type="binding site" evidence="9">
    <location>
        <position position="389"/>
    </location>
    <ligand>
        <name>phosphoenolpyruvate</name>
        <dbReference type="ChEBI" id="CHEBI:58702"/>
    </ligand>
</feature>
<dbReference type="FunFam" id="3.65.10.10:FF:000006">
    <property type="entry name" value="3-phosphoshikimate 1-carboxyvinyltransferase"/>
    <property type="match status" value="1"/>
</dbReference>
<feature type="binding site" evidence="9">
    <location>
        <position position="170"/>
    </location>
    <ligand>
        <name>phosphoenolpyruvate</name>
        <dbReference type="ChEBI" id="CHEBI:58702"/>
    </ligand>
</feature>
<evidence type="ECO:0000259" key="10">
    <source>
        <dbReference type="Pfam" id="PF00275"/>
    </source>
</evidence>
<dbReference type="PROSITE" id="PS00885">
    <property type="entry name" value="EPSP_SYNTHASE_2"/>
    <property type="match status" value="1"/>
</dbReference>
<evidence type="ECO:0000256" key="8">
    <source>
        <dbReference type="ARBA" id="ARBA00044633"/>
    </source>
</evidence>
<dbReference type="EC" id="2.5.1.19" evidence="9"/>
<dbReference type="GO" id="GO:0008652">
    <property type="term" value="P:amino acid biosynthetic process"/>
    <property type="evidence" value="ECO:0007669"/>
    <property type="project" value="UniProtKB-KW"/>
</dbReference>
<dbReference type="PANTHER" id="PTHR21090">
    <property type="entry name" value="AROM/DEHYDROQUINATE SYNTHASE"/>
    <property type="match status" value="1"/>
</dbReference>
<dbReference type="GO" id="GO:0005737">
    <property type="term" value="C:cytoplasm"/>
    <property type="evidence" value="ECO:0007669"/>
    <property type="project" value="UniProtKB-SubCell"/>
</dbReference>
<dbReference type="OrthoDB" id="9809920at2"/>
<keyword evidence="5 9" id="KW-0028">Amino-acid biosynthesis</keyword>
<evidence type="ECO:0000256" key="7">
    <source>
        <dbReference type="ARBA" id="ARBA00023141"/>
    </source>
</evidence>
<evidence type="ECO:0000256" key="2">
    <source>
        <dbReference type="ARBA" id="ARBA00004811"/>
    </source>
</evidence>
<dbReference type="InterPro" id="IPR001986">
    <property type="entry name" value="Enolpyruvate_Tfrase_dom"/>
</dbReference>
<dbReference type="RefSeq" id="WP_121133126.1">
    <property type="nucleotide sequence ID" value="NZ_JBHUFK010000015.1"/>
</dbReference>
<protein>
    <recommendedName>
        <fullName evidence="9">3-phosphoshikimate 1-carboxyvinyltransferase</fullName>
        <ecNumber evidence="9">2.5.1.19</ecNumber>
    </recommendedName>
    <alternativeName>
        <fullName evidence="9">5-enolpyruvylshikimate-3-phosphate synthase</fullName>
        <shortName evidence="9">EPSP synthase</shortName>
        <shortName evidence="9">EPSPS</shortName>
    </alternativeName>
</protein>
<evidence type="ECO:0000256" key="4">
    <source>
        <dbReference type="ARBA" id="ARBA00022490"/>
    </source>
</evidence>
<dbReference type="EMBL" id="RBZO01000025">
    <property type="protein sequence ID" value="RKQ13947.1"/>
    <property type="molecule type" value="Genomic_DNA"/>
</dbReference>
<dbReference type="InterPro" id="IPR023193">
    <property type="entry name" value="EPSP_synthase_CS"/>
</dbReference>
<evidence type="ECO:0000313" key="12">
    <source>
        <dbReference type="Proteomes" id="UP000281813"/>
    </source>
</evidence>
<comment type="caution">
    <text evidence="11">The sequence shown here is derived from an EMBL/GenBank/DDBJ whole genome shotgun (WGS) entry which is preliminary data.</text>
</comment>
<sequence>MSQVTLQPFDKALTGEIEVPGDKSISHRAVIFGSIANGTSKITNFLDGEDCMRTIHAFRSMGVSIDKKDSTLTIQGKGVKALIEPTEPLFFGNSGTTTRLMLGLLAGFPFFTSIYGDSSLTNRPMDRVVNPLKEMGASINGRKDGNNLPLAIRGKKLSGIEYRLPIKSAQVKSAVILAGLLAEGETNVTEQTQTRDHTENMLEAFGADIVRNGLTTTITGKKDLVATDVHVPGDISSAAFFLAAGALVSGSVLTLKNTGLNPTRTGIIDVLKAMNASIKIENERFISGELVGDVVIASSNLKGLVIEGDIIPRLIDEIPIIALLATQAEGKTIIRDAAELRVKETDRINAVVAVLSTLGANIEATEDGMIIKGKTALKGGEISSYNDHRIAMMGVIASLLASEEVTIDDISSIAVSYPSFFTDLNNVKEPS</sequence>
<comment type="caution">
    <text evidence="9">Lacks conserved residue(s) required for the propagation of feature annotation.</text>
</comment>
<dbReference type="Pfam" id="PF00275">
    <property type="entry name" value="EPSP_synthase"/>
    <property type="match status" value="1"/>
</dbReference>
<dbReference type="InterPro" id="IPR036968">
    <property type="entry name" value="Enolpyruvate_Tfrase_sf"/>
</dbReference>
<comment type="function">
    <text evidence="1 9">Catalyzes the transfer of the enolpyruvyl moiety of phosphoenolpyruvate (PEP) to the 5-hydroxyl of shikimate-3-phosphate (S3P) to produce enolpyruvyl shikimate-3-phosphate and inorganic phosphate.</text>
</comment>
<dbReference type="FunFam" id="3.65.10.10:FF:000005">
    <property type="entry name" value="3-phosphoshikimate 1-carboxyvinyltransferase"/>
    <property type="match status" value="1"/>
</dbReference>
<dbReference type="GO" id="GO:0003866">
    <property type="term" value="F:3-phosphoshikimate 1-carboxyvinyltransferase activity"/>
    <property type="evidence" value="ECO:0007669"/>
    <property type="project" value="UniProtKB-UniRule"/>
</dbReference>
<comment type="pathway">
    <text evidence="2 9">Metabolic intermediate biosynthesis; chorismate biosynthesis; chorismate from D-erythrose 4-phosphate and phosphoenolpyruvate: step 6/7.</text>
</comment>
<reference evidence="11 12" key="1">
    <citation type="journal article" date="2015" name="Antonie Van Leeuwenhoek">
        <title>Oceanobacillus bengalensis sp. nov., a bacterium isolated from seawater of the Bay of Bengal.</title>
        <authorList>
            <person name="Yongchang O."/>
            <person name="Xiang W."/>
            <person name="Wang G."/>
        </authorList>
    </citation>
    <scope>NUCLEOTIDE SEQUENCE [LARGE SCALE GENOMIC DNA]</scope>
    <source>
        <strain evidence="11 12">MCCC 1K00260</strain>
    </source>
</reference>
<evidence type="ECO:0000256" key="1">
    <source>
        <dbReference type="ARBA" id="ARBA00002174"/>
    </source>
</evidence>
<evidence type="ECO:0000256" key="5">
    <source>
        <dbReference type="ARBA" id="ARBA00022605"/>
    </source>
</evidence>
<evidence type="ECO:0000256" key="3">
    <source>
        <dbReference type="ARBA" id="ARBA00009948"/>
    </source>
</evidence>
<feature type="binding site" evidence="9">
    <location>
        <position position="347"/>
    </location>
    <ligand>
        <name>phosphoenolpyruvate</name>
        <dbReference type="ChEBI" id="CHEBI:58702"/>
    </ligand>
</feature>
<dbReference type="SUPFAM" id="SSF55205">
    <property type="entry name" value="EPT/RTPC-like"/>
    <property type="match status" value="1"/>
</dbReference>
<feature type="binding site" evidence="9">
    <location>
        <position position="316"/>
    </location>
    <ligand>
        <name>3-phosphoshikimate</name>
        <dbReference type="ChEBI" id="CHEBI:145989"/>
    </ligand>
</feature>
<dbReference type="AlphaFoldDB" id="A0A494YUV4"/>
<accession>A0A494YUV4</accession>
<comment type="subunit">
    <text evidence="9">Monomer.</text>
</comment>
<feature type="binding site" evidence="9">
    <location>
        <position position="170"/>
    </location>
    <ligand>
        <name>3-phosphoshikimate</name>
        <dbReference type="ChEBI" id="CHEBI:145989"/>
    </ligand>
</feature>
<comment type="subcellular location">
    <subcellularLocation>
        <location evidence="9">Cytoplasm</location>
    </subcellularLocation>
</comment>
<dbReference type="CDD" id="cd01556">
    <property type="entry name" value="EPSP_synthase"/>
    <property type="match status" value="1"/>
</dbReference>
<dbReference type="InterPro" id="IPR013792">
    <property type="entry name" value="RNA3'P_cycl/enolpyr_Trfase_a/b"/>
</dbReference>
<keyword evidence="7 9" id="KW-0057">Aromatic amino acid biosynthesis</keyword>
<gene>
    <name evidence="9 11" type="primary">aroA</name>
    <name evidence="11" type="ORF">D8M05_14785</name>
</gene>
<feature type="binding site" evidence="9">
    <location>
        <position position="28"/>
    </location>
    <ligand>
        <name>3-phosphoshikimate</name>
        <dbReference type="ChEBI" id="CHEBI:145989"/>
    </ligand>
</feature>
<feature type="binding site" evidence="9">
    <location>
        <position position="343"/>
    </location>
    <ligand>
        <name>3-phosphoshikimate</name>
        <dbReference type="ChEBI" id="CHEBI:145989"/>
    </ligand>
</feature>
<evidence type="ECO:0000313" key="11">
    <source>
        <dbReference type="EMBL" id="RKQ13947.1"/>
    </source>
</evidence>
<name>A0A494YUV4_9BACI</name>
<feature type="binding site" evidence="9">
    <location>
        <position position="123"/>
    </location>
    <ligand>
        <name>phosphoenolpyruvate</name>
        <dbReference type="ChEBI" id="CHEBI:58702"/>
    </ligand>
</feature>
<dbReference type="Gene3D" id="3.65.10.10">
    <property type="entry name" value="Enolpyruvate transferase domain"/>
    <property type="match status" value="2"/>
</dbReference>
<comment type="similarity">
    <text evidence="3 9">Belongs to the EPSP synthase family.</text>
</comment>
<dbReference type="HAMAP" id="MF_00210">
    <property type="entry name" value="EPSP_synth"/>
    <property type="match status" value="1"/>
</dbReference>
<feature type="binding site" evidence="9">
    <location>
        <position position="23"/>
    </location>
    <ligand>
        <name>3-phosphoshikimate</name>
        <dbReference type="ChEBI" id="CHEBI:145989"/>
    </ligand>
</feature>
<feature type="binding site" evidence="9">
    <location>
        <position position="168"/>
    </location>
    <ligand>
        <name>3-phosphoshikimate</name>
        <dbReference type="ChEBI" id="CHEBI:145989"/>
    </ligand>
</feature>
<dbReference type="InterPro" id="IPR006264">
    <property type="entry name" value="EPSP_synthase"/>
</dbReference>
<dbReference type="UniPathway" id="UPA00053">
    <property type="reaction ID" value="UER00089"/>
</dbReference>
<dbReference type="PANTHER" id="PTHR21090:SF5">
    <property type="entry name" value="PENTAFUNCTIONAL AROM POLYPEPTIDE"/>
    <property type="match status" value="1"/>
</dbReference>
<dbReference type="GO" id="GO:0009073">
    <property type="term" value="P:aromatic amino acid family biosynthetic process"/>
    <property type="evidence" value="ECO:0007669"/>
    <property type="project" value="UniProtKB-KW"/>
</dbReference>
<evidence type="ECO:0000256" key="6">
    <source>
        <dbReference type="ARBA" id="ARBA00022679"/>
    </source>
</evidence>
<comment type="catalytic activity">
    <reaction evidence="8">
        <text>3-phosphoshikimate + phosphoenolpyruvate = 5-O-(1-carboxyvinyl)-3-phosphoshikimate + phosphate</text>
        <dbReference type="Rhea" id="RHEA:21256"/>
        <dbReference type="ChEBI" id="CHEBI:43474"/>
        <dbReference type="ChEBI" id="CHEBI:57701"/>
        <dbReference type="ChEBI" id="CHEBI:58702"/>
        <dbReference type="ChEBI" id="CHEBI:145989"/>
        <dbReference type="EC" id="2.5.1.19"/>
    </reaction>
    <physiologicalReaction direction="left-to-right" evidence="8">
        <dbReference type="Rhea" id="RHEA:21257"/>
    </physiologicalReaction>
</comment>
<dbReference type="PROSITE" id="PS00104">
    <property type="entry name" value="EPSP_SYNTHASE_1"/>
    <property type="match status" value="1"/>
</dbReference>
<feature type="binding site" evidence="9">
    <location>
        <position position="24"/>
    </location>
    <ligand>
        <name>3-phosphoshikimate</name>
        <dbReference type="ChEBI" id="CHEBI:145989"/>
    </ligand>
</feature>
<keyword evidence="4 9" id="KW-0963">Cytoplasm</keyword>
<dbReference type="NCBIfam" id="TIGR01356">
    <property type="entry name" value="aroA"/>
    <property type="match status" value="1"/>
</dbReference>
<dbReference type="GO" id="GO:0009423">
    <property type="term" value="P:chorismate biosynthetic process"/>
    <property type="evidence" value="ECO:0007669"/>
    <property type="project" value="UniProtKB-UniRule"/>
</dbReference>
<organism evidence="11 12">
    <name type="scientific">Oceanobacillus bengalensis</name>
    <dbReference type="NCBI Taxonomy" id="1435466"/>
    <lineage>
        <taxon>Bacteria</taxon>
        <taxon>Bacillati</taxon>
        <taxon>Bacillota</taxon>
        <taxon>Bacilli</taxon>
        <taxon>Bacillales</taxon>
        <taxon>Bacillaceae</taxon>
        <taxon>Oceanobacillus</taxon>
    </lineage>
</organism>
<proteinExistence type="inferred from homology"/>
<evidence type="ECO:0000256" key="9">
    <source>
        <dbReference type="HAMAP-Rule" id="MF_00210"/>
    </source>
</evidence>
<feature type="binding site" evidence="9">
    <location>
        <position position="95"/>
    </location>
    <ligand>
        <name>phosphoenolpyruvate</name>
        <dbReference type="ChEBI" id="CHEBI:58702"/>
    </ligand>
</feature>
<feature type="binding site" evidence="9">
    <location>
        <position position="23"/>
    </location>
    <ligand>
        <name>phosphoenolpyruvate</name>
        <dbReference type="ChEBI" id="CHEBI:58702"/>
    </ligand>
</feature>
<keyword evidence="6 9" id="KW-0808">Transferase</keyword>
<feature type="active site" description="Proton acceptor" evidence="9">
    <location>
        <position position="316"/>
    </location>
</feature>
<dbReference type="Proteomes" id="UP000281813">
    <property type="component" value="Unassembled WGS sequence"/>
</dbReference>
<keyword evidence="12" id="KW-1185">Reference proteome</keyword>